<evidence type="ECO:0000256" key="4">
    <source>
        <dbReference type="ARBA" id="ARBA00023180"/>
    </source>
</evidence>
<reference evidence="8" key="1">
    <citation type="submission" date="2025-08" db="UniProtKB">
        <authorList>
            <consortium name="Ensembl"/>
        </authorList>
    </citation>
    <scope>IDENTIFICATION</scope>
</reference>
<accession>A0A3B3SQY9</accession>
<dbReference type="InterPro" id="IPR051275">
    <property type="entry name" value="Cell_adhesion_signaling"/>
</dbReference>
<keyword evidence="6" id="KW-0812">Transmembrane</keyword>
<protein>
    <submittedName>
        <fullName evidence="8">Transmembrane and immunoglobulin domain containing 1</fullName>
    </submittedName>
</protein>
<evidence type="ECO:0000256" key="5">
    <source>
        <dbReference type="ARBA" id="ARBA00023319"/>
    </source>
</evidence>
<dbReference type="GO" id="GO:0050839">
    <property type="term" value="F:cell adhesion molecule binding"/>
    <property type="evidence" value="ECO:0007669"/>
    <property type="project" value="TreeGrafter"/>
</dbReference>
<name>A0A3B3SQY9_9TELE</name>
<dbReference type="InterPro" id="IPR003599">
    <property type="entry name" value="Ig_sub"/>
</dbReference>
<dbReference type="Proteomes" id="UP000261540">
    <property type="component" value="Unplaced"/>
</dbReference>
<organism evidence="8 9">
    <name type="scientific">Paramormyrops kingsleyae</name>
    <dbReference type="NCBI Taxonomy" id="1676925"/>
    <lineage>
        <taxon>Eukaryota</taxon>
        <taxon>Metazoa</taxon>
        <taxon>Chordata</taxon>
        <taxon>Craniata</taxon>
        <taxon>Vertebrata</taxon>
        <taxon>Euteleostomi</taxon>
        <taxon>Actinopterygii</taxon>
        <taxon>Neopterygii</taxon>
        <taxon>Teleostei</taxon>
        <taxon>Osteoglossocephala</taxon>
        <taxon>Osteoglossomorpha</taxon>
        <taxon>Osteoglossiformes</taxon>
        <taxon>Mormyridae</taxon>
        <taxon>Paramormyrops</taxon>
    </lineage>
</organism>
<dbReference type="Pfam" id="PF13927">
    <property type="entry name" value="Ig_3"/>
    <property type="match status" value="1"/>
</dbReference>
<evidence type="ECO:0000313" key="9">
    <source>
        <dbReference type="Proteomes" id="UP000261540"/>
    </source>
</evidence>
<dbReference type="PANTHER" id="PTHR11640:SF31">
    <property type="entry name" value="IRREGULAR CHIASM C-ROUGHEST PROTEIN-RELATED"/>
    <property type="match status" value="1"/>
</dbReference>
<feature type="transmembrane region" description="Helical" evidence="6">
    <location>
        <begin position="198"/>
        <end position="217"/>
    </location>
</feature>
<keyword evidence="2 6" id="KW-0472">Membrane</keyword>
<keyword evidence="5" id="KW-0393">Immunoglobulin domain</keyword>
<keyword evidence="4" id="KW-0325">Glycoprotein</keyword>
<dbReference type="GO" id="GO:0005911">
    <property type="term" value="C:cell-cell junction"/>
    <property type="evidence" value="ECO:0007669"/>
    <property type="project" value="TreeGrafter"/>
</dbReference>
<evidence type="ECO:0000256" key="6">
    <source>
        <dbReference type="SAM" id="Phobius"/>
    </source>
</evidence>
<reference evidence="8" key="2">
    <citation type="submission" date="2025-09" db="UniProtKB">
        <authorList>
            <consortium name="Ensembl"/>
        </authorList>
    </citation>
    <scope>IDENTIFICATION</scope>
</reference>
<dbReference type="Ensembl" id="ENSPKIT00000013359.1">
    <property type="protein sequence ID" value="ENSPKIP00000032491.1"/>
    <property type="gene ID" value="ENSPKIG00000012576.1"/>
</dbReference>
<keyword evidence="6" id="KW-1133">Transmembrane helix</keyword>
<evidence type="ECO:0000313" key="8">
    <source>
        <dbReference type="Ensembl" id="ENSPKIP00000032491.1"/>
    </source>
</evidence>
<dbReference type="GeneTree" id="ENSGT00510000048311"/>
<evidence type="ECO:0000256" key="3">
    <source>
        <dbReference type="ARBA" id="ARBA00023157"/>
    </source>
</evidence>
<evidence type="ECO:0000259" key="7">
    <source>
        <dbReference type="PROSITE" id="PS50835"/>
    </source>
</evidence>
<dbReference type="InterPro" id="IPR036179">
    <property type="entry name" value="Ig-like_dom_sf"/>
</dbReference>
<dbReference type="SMART" id="SM00409">
    <property type="entry name" value="IG"/>
    <property type="match status" value="2"/>
</dbReference>
<dbReference type="PANTHER" id="PTHR11640">
    <property type="entry name" value="NEPHRIN"/>
    <property type="match status" value="1"/>
</dbReference>
<sequence>MLSIESSPPSNGSVVSSEEGMTVSLTCLVENVEVYPGPELRWLRNKSPVLLQEENRLTRSSLCLESVSRDDHGVTFTCQLHSNASVNASMHLQVFFTPEFSGTENVTAEEGSSVTLVCDTYSNPQVTVSWQQNGEALDLSSGGFVLVHDRRESRLSMAQLQRSIHEAQYSCMVSSPMFGTRTKFFLLTVEDMKMKFPLAPTIAGLVVVVCTALLAFISRWKRITKVLILIPHHNSSPLYHTVMRSAQFDSCFFSSAAGRELSTQLDTWCGPSSPSGPSP</sequence>
<dbReference type="AlphaFoldDB" id="A0A3B3SQY9"/>
<dbReference type="GO" id="GO:0005886">
    <property type="term" value="C:plasma membrane"/>
    <property type="evidence" value="ECO:0007669"/>
    <property type="project" value="TreeGrafter"/>
</dbReference>
<comment type="subcellular location">
    <subcellularLocation>
        <location evidence="1">Membrane</location>
        <topology evidence="1">Single-pass type I membrane protein</topology>
    </subcellularLocation>
</comment>
<keyword evidence="3" id="KW-1015">Disulfide bond</keyword>
<feature type="domain" description="Ig-like" evidence="7">
    <location>
        <begin position="98"/>
        <end position="175"/>
    </location>
</feature>
<dbReference type="SUPFAM" id="SSF48726">
    <property type="entry name" value="Immunoglobulin"/>
    <property type="match status" value="2"/>
</dbReference>
<dbReference type="InterPro" id="IPR003598">
    <property type="entry name" value="Ig_sub2"/>
</dbReference>
<dbReference type="STRING" id="1676925.ENSPKIP00000032491"/>
<dbReference type="InterPro" id="IPR013151">
    <property type="entry name" value="Immunoglobulin_dom"/>
</dbReference>
<feature type="domain" description="Ig-like" evidence="7">
    <location>
        <begin position="9"/>
        <end position="89"/>
    </location>
</feature>
<dbReference type="InterPro" id="IPR007110">
    <property type="entry name" value="Ig-like_dom"/>
</dbReference>
<dbReference type="InterPro" id="IPR013783">
    <property type="entry name" value="Ig-like_fold"/>
</dbReference>
<dbReference type="GO" id="GO:0098609">
    <property type="term" value="P:cell-cell adhesion"/>
    <property type="evidence" value="ECO:0007669"/>
    <property type="project" value="TreeGrafter"/>
</dbReference>
<keyword evidence="9" id="KW-1185">Reference proteome</keyword>
<dbReference type="PROSITE" id="PS50835">
    <property type="entry name" value="IG_LIKE"/>
    <property type="match status" value="2"/>
</dbReference>
<evidence type="ECO:0000256" key="2">
    <source>
        <dbReference type="ARBA" id="ARBA00023136"/>
    </source>
</evidence>
<dbReference type="Pfam" id="PF00047">
    <property type="entry name" value="ig"/>
    <property type="match status" value="1"/>
</dbReference>
<evidence type="ECO:0000256" key="1">
    <source>
        <dbReference type="ARBA" id="ARBA00004479"/>
    </source>
</evidence>
<dbReference type="Gene3D" id="2.60.40.10">
    <property type="entry name" value="Immunoglobulins"/>
    <property type="match status" value="2"/>
</dbReference>
<dbReference type="SMART" id="SM00408">
    <property type="entry name" value="IGc2"/>
    <property type="match status" value="2"/>
</dbReference>
<proteinExistence type="predicted"/>